<keyword evidence="6" id="KW-0732">Signal</keyword>
<dbReference type="InterPro" id="IPR020864">
    <property type="entry name" value="MACPF"/>
</dbReference>
<evidence type="ECO:0000256" key="4">
    <source>
        <dbReference type="ARBA" id="ARBA00023157"/>
    </source>
</evidence>
<dbReference type="PANTHER" id="PTHR45742:SF8">
    <property type="entry name" value="FLOCCULATION PROTEIN FLO11"/>
    <property type="match status" value="1"/>
</dbReference>
<dbReference type="PROSITE" id="PS51412">
    <property type="entry name" value="MACPF_2"/>
    <property type="match status" value="1"/>
</dbReference>
<evidence type="ECO:0000313" key="8">
    <source>
        <dbReference type="EMBL" id="KAJ7391627.1"/>
    </source>
</evidence>
<keyword evidence="9" id="KW-1185">Reference proteome</keyword>
<feature type="chain" id="PRO_5040872581" description="MACPF domain-containing protein" evidence="6">
    <location>
        <begin position="22"/>
        <end position="468"/>
    </location>
</feature>
<dbReference type="Pfam" id="PF01823">
    <property type="entry name" value="MACPF"/>
    <property type="match status" value="1"/>
</dbReference>
<accession>A0A9X0A190</accession>
<feature type="domain" description="MACPF" evidence="7">
    <location>
        <begin position="1"/>
        <end position="335"/>
    </location>
</feature>
<evidence type="ECO:0000259" key="7">
    <source>
        <dbReference type="PROSITE" id="PS51412"/>
    </source>
</evidence>
<keyword evidence="3" id="KW-0204">Cytolysis</keyword>
<gene>
    <name evidence="8" type="ORF">OS493_017324</name>
</gene>
<feature type="signal peptide" evidence="6">
    <location>
        <begin position="1"/>
        <end position="21"/>
    </location>
</feature>
<evidence type="ECO:0000256" key="2">
    <source>
        <dbReference type="ARBA" id="ARBA00022525"/>
    </source>
</evidence>
<feature type="region of interest" description="Disordered" evidence="5">
    <location>
        <begin position="244"/>
        <end position="263"/>
    </location>
</feature>
<evidence type="ECO:0000256" key="6">
    <source>
        <dbReference type="SAM" id="SignalP"/>
    </source>
</evidence>
<comment type="subcellular location">
    <subcellularLocation>
        <location evidence="1">Secreted</location>
    </subcellularLocation>
</comment>
<comment type="caution">
    <text evidence="8">The sequence shown here is derived from an EMBL/GenBank/DDBJ whole genome shotgun (WGS) entry which is preliminary data.</text>
</comment>
<dbReference type="EMBL" id="MU825405">
    <property type="protein sequence ID" value="KAJ7391627.1"/>
    <property type="molecule type" value="Genomic_DNA"/>
</dbReference>
<keyword evidence="4" id="KW-1015">Disulfide bond</keyword>
<sequence length="468" mass="52867">MSVPLMLFICLTAIFTPNVRGTQATSETEELGKVINLAKTNLLGDFKEREASIFESFPSQCFKKEKLNSTKSHYEYYASTKAFYSKLATEAGLDASLQSAYSLRVTLNSVTKSISSHESKVSGISLIVEALTEKIHLVKDCLNDETFKFKKSFMEDLEQLPLEIDEPWQRNSWIAYRRFMEKYGSHVVNSVMRGARMKQMSFAQSSKSYSEREFQVKSCVSLAGPTSAGKVGVSACANVSKSESSSASHMSTNDKTIVRGGSDETRSKLLHDKSKELIEKFLNEASMTPSSVQYTFRAVWNILQSRLPSGTPNYVRGVNLQYYYLGFLNYGCSHIKSGGVEIQKFDYTKRSEEMNPEYECSLAKEGCHSDDDCRYKPIWCSCRGSSCVHYKSVEQDTGKSKKTAYANTNQDWGWHGCDWKVAGSYCACYNKDRDWRKVVWSLPSRDAPVHKARSYGFHRQRGKGSMSE</sequence>
<dbReference type="GO" id="GO:0005576">
    <property type="term" value="C:extracellular region"/>
    <property type="evidence" value="ECO:0007669"/>
    <property type="project" value="UniProtKB-SubCell"/>
</dbReference>
<dbReference type="Proteomes" id="UP001163046">
    <property type="component" value="Unassembled WGS sequence"/>
</dbReference>
<name>A0A9X0A190_9CNID</name>
<reference evidence="8" key="1">
    <citation type="submission" date="2023-01" db="EMBL/GenBank/DDBJ databases">
        <title>Genome assembly of the deep-sea coral Lophelia pertusa.</title>
        <authorList>
            <person name="Herrera S."/>
            <person name="Cordes E."/>
        </authorList>
    </citation>
    <scope>NUCLEOTIDE SEQUENCE</scope>
    <source>
        <strain evidence="8">USNM1676648</strain>
        <tissue evidence="8">Polyp</tissue>
    </source>
</reference>
<dbReference type="PANTHER" id="PTHR45742">
    <property type="entry name" value="COMPLEMENT COMPONENT C6"/>
    <property type="match status" value="1"/>
</dbReference>
<protein>
    <recommendedName>
        <fullName evidence="7">MACPF domain-containing protein</fullName>
    </recommendedName>
</protein>
<evidence type="ECO:0000256" key="5">
    <source>
        <dbReference type="SAM" id="MobiDB-lite"/>
    </source>
</evidence>
<dbReference type="AlphaFoldDB" id="A0A9X0A190"/>
<evidence type="ECO:0000256" key="3">
    <source>
        <dbReference type="ARBA" id="ARBA00022852"/>
    </source>
</evidence>
<organism evidence="8 9">
    <name type="scientific">Desmophyllum pertusum</name>
    <dbReference type="NCBI Taxonomy" id="174260"/>
    <lineage>
        <taxon>Eukaryota</taxon>
        <taxon>Metazoa</taxon>
        <taxon>Cnidaria</taxon>
        <taxon>Anthozoa</taxon>
        <taxon>Hexacorallia</taxon>
        <taxon>Scleractinia</taxon>
        <taxon>Caryophylliina</taxon>
        <taxon>Caryophylliidae</taxon>
        <taxon>Desmophyllum</taxon>
    </lineage>
</organism>
<evidence type="ECO:0000313" key="9">
    <source>
        <dbReference type="Proteomes" id="UP001163046"/>
    </source>
</evidence>
<dbReference type="GO" id="GO:0031640">
    <property type="term" value="P:killing of cells of another organism"/>
    <property type="evidence" value="ECO:0007669"/>
    <property type="project" value="UniProtKB-KW"/>
</dbReference>
<proteinExistence type="predicted"/>
<evidence type="ECO:0000256" key="1">
    <source>
        <dbReference type="ARBA" id="ARBA00004613"/>
    </source>
</evidence>
<keyword evidence="2" id="KW-0964">Secreted</keyword>
<dbReference type="OrthoDB" id="5948066at2759"/>